<dbReference type="OrthoDB" id="238714at2"/>
<keyword evidence="1" id="KW-0732">Signal</keyword>
<dbReference type="SUPFAM" id="SSF51695">
    <property type="entry name" value="PLC-like phosphodiesterases"/>
    <property type="match status" value="1"/>
</dbReference>
<dbReference type="CDD" id="cd08556">
    <property type="entry name" value="GDPD"/>
    <property type="match status" value="1"/>
</dbReference>
<dbReference type="Proteomes" id="UP000315750">
    <property type="component" value="Chromosome"/>
</dbReference>
<dbReference type="RefSeq" id="WP_145247026.1">
    <property type="nucleotide sequence ID" value="NZ_CP036278.1"/>
</dbReference>
<evidence type="ECO:0000259" key="2">
    <source>
        <dbReference type="PROSITE" id="PS51704"/>
    </source>
</evidence>
<dbReference type="GO" id="GO:0006629">
    <property type="term" value="P:lipid metabolic process"/>
    <property type="evidence" value="ECO:0007669"/>
    <property type="project" value="InterPro"/>
</dbReference>
<dbReference type="PANTHER" id="PTHR46211">
    <property type="entry name" value="GLYCEROPHOSPHORYL DIESTER PHOSPHODIESTERASE"/>
    <property type="match status" value="1"/>
</dbReference>
<dbReference type="Gene3D" id="3.20.20.190">
    <property type="entry name" value="Phosphatidylinositol (PI) phosphodiesterase"/>
    <property type="match status" value="1"/>
</dbReference>
<keyword evidence="3" id="KW-0378">Hydrolase</keyword>
<protein>
    <submittedName>
        <fullName evidence="3">Glycerophosphoryl diester phosphodiesterase</fullName>
        <ecNumber evidence="3">3.1.4.46</ecNumber>
    </submittedName>
</protein>
<dbReference type="AlphaFoldDB" id="A0A518ANG0"/>
<dbReference type="PANTHER" id="PTHR46211:SF14">
    <property type="entry name" value="GLYCEROPHOSPHODIESTER PHOSPHODIESTERASE"/>
    <property type="match status" value="1"/>
</dbReference>
<dbReference type="KEGG" id="amuc:Pan181_24670"/>
<keyword evidence="4" id="KW-1185">Reference proteome</keyword>
<dbReference type="PROSITE" id="PS51704">
    <property type="entry name" value="GP_PDE"/>
    <property type="match status" value="1"/>
</dbReference>
<proteinExistence type="predicted"/>
<evidence type="ECO:0000313" key="4">
    <source>
        <dbReference type="Proteomes" id="UP000315750"/>
    </source>
</evidence>
<evidence type="ECO:0000313" key="3">
    <source>
        <dbReference type="EMBL" id="QDU56259.1"/>
    </source>
</evidence>
<feature type="chain" id="PRO_5022115647" evidence="1">
    <location>
        <begin position="25"/>
        <end position="271"/>
    </location>
</feature>
<organism evidence="3 4">
    <name type="scientific">Aeoliella mucimassa</name>
    <dbReference type="NCBI Taxonomy" id="2527972"/>
    <lineage>
        <taxon>Bacteria</taxon>
        <taxon>Pseudomonadati</taxon>
        <taxon>Planctomycetota</taxon>
        <taxon>Planctomycetia</taxon>
        <taxon>Pirellulales</taxon>
        <taxon>Lacipirellulaceae</taxon>
        <taxon>Aeoliella</taxon>
    </lineage>
</organism>
<sequence length="271" mass="30092" precursor="true">MMFRVALCGLLVSTLLTQVSSAVAQDAVPVILAHRGGAYEYEENTMQGFRACYEAGIRGFETDIRMTKDGVLVILHDDDLKRTHNGTGAVEHMTADELKQITTKQGQAFLFLDELLEYFADKPGVMIELEMKTKNHDLYPDSRIDEYCVKLHEAATRLQPAGSKYVFTSFDKRPLKAIRGLDADARTAFIKSAPLTPEFIAEAKELQANHIACRISGTSRDLVEQAHAEGFQVNCWPGRSPQDFYLAIGLGVDVHCTDIPMAIQKVKEGLP</sequence>
<dbReference type="EC" id="3.1.4.46" evidence="3"/>
<dbReference type="Pfam" id="PF03009">
    <property type="entry name" value="GDPD"/>
    <property type="match status" value="1"/>
</dbReference>
<accession>A0A518ANG0</accession>
<feature type="domain" description="GP-PDE" evidence="2">
    <location>
        <begin position="29"/>
        <end position="267"/>
    </location>
</feature>
<reference evidence="3 4" key="1">
    <citation type="submission" date="2019-02" db="EMBL/GenBank/DDBJ databases">
        <title>Deep-cultivation of Planctomycetes and their phenomic and genomic characterization uncovers novel biology.</title>
        <authorList>
            <person name="Wiegand S."/>
            <person name="Jogler M."/>
            <person name="Boedeker C."/>
            <person name="Pinto D."/>
            <person name="Vollmers J."/>
            <person name="Rivas-Marin E."/>
            <person name="Kohn T."/>
            <person name="Peeters S.H."/>
            <person name="Heuer A."/>
            <person name="Rast P."/>
            <person name="Oberbeckmann S."/>
            <person name="Bunk B."/>
            <person name="Jeske O."/>
            <person name="Meyerdierks A."/>
            <person name="Storesund J.E."/>
            <person name="Kallscheuer N."/>
            <person name="Luecker S."/>
            <person name="Lage O.M."/>
            <person name="Pohl T."/>
            <person name="Merkel B.J."/>
            <person name="Hornburger P."/>
            <person name="Mueller R.-W."/>
            <person name="Bruemmer F."/>
            <person name="Labrenz M."/>
            <person name="Spormann A.M."/>
            <person name="Op den Camp H."/>
            <person name="Overmann J."/>
            <person name="Amann R."/>
            <person name="Jetten M.S.M."/>
            <person name="Mascher T."/>
            <person name="Medema M.H."/>
            <person name="Devos D.P."/>
            <person name="Kaster A.-K."/>
            <person name="Ovreas L."/>
            <person name="Rohde M."/>
            <person name="Galperin M.Y."/>
            <person name="Jogler C."/>
        </authorList>
    </citation>
    <scope>NUCLEOTIDE SEQUENCE [LARGE SCALE GENOMIC DNA]</scope>
    <source>
        <strain evidence="3 4">Pan181</strain>
    </source>
</reference>
<gene>
    <name evidence="3" type="primary">ugpQ_2</name>
    <name evidence="3" type="ORF">Pan181_24670</name>
</gene>
<dbReference type="GO" id="GO:0008889">
    <property type="term" value="F:glycerophosphodiester phosphodiesterase activity"/>
    <property type="evidence" value="ECO:0007669"/>
    <property type="project" value="UniProtKB-EC"/>
</dbReference>
<evidence type="ECO:0000256" key="1">
    <source>
        <dbReference type="SAM" id="SignalP"/>
    </source>
</evidence>
<dbReference type="EMBL" id="CP036278">
    <property type="protein sequence ID" value="QDU56259.1"/>
    <property type="molecule type" value="Genomic_DNA"/>
</dbReference>
<dbReference type="InterPro" id="IPR017946">
    <property type="entry name" value="PLC-like_Pdiesterase_TIM-brl"/>
</dbReference>
<name>A0A518ANG0_9BACT</name>
<feature type="signal peptide" evidence="1">
    <location>
        <begin position="1"/>
        <end position="24"/>
    </location>
</feature>
<dbReference type="InterPro" id="IPR030395">
    <property type="entry name" value="GP_PDE_dom"/>
</dbReference>